<reference evidence="2" key="1">
    <citation type="submission" date="2022-12" db="EMBL/GenBank/DDBJ databases">
        <authorList>
            <person name="Alioto T."/>
            <person name="Alioto T."/>
            <person name="Gomez Garrido J."/>
        </authorList>
    </citation>
    <scope>NUCLEOTIDE SEQUENCE</scope>
</reference>
<protein>
    <submittedName>
        <fullName evidence="2">Uncharacterized protein</fullName>
    </submittedName>
</protein>
<feature type="compositionally biased region" description="Low complexity" evidence="1">
    <location>
        <begin position="34"/>
        <end position="48"/>
    </location>
</feature>
<keyword evidence="3" id="KW-1185">Reference proteome</keyword>
<gene>
    <name evidence="2" type="ORF">PODLI_1B027564</name>
</gene>
<dbReference type="EMBL" id="OX395136">
    <property type="protein sequence ID" value="CAI5787222.1"/>
    <property type="molecule type" value="Genomic_DNA"/>
</dbReference>
<sequence>MAGQEGGPEKRQREEERGKRSRQAPERSFLPSFLPRGPAAALSPSLASQERPRQAWRVTWEKQLTAEVTCEISEERGRQLS</sequence>
<organism evidence="2 3">
    <name type="scientific">Podarcis lilfordi</name>
    <name type="common">Lilford's wall lizard</name>
    <dbReference type="NCBI Taxonomy" id="74358"/>
    <lineage>
        <taxon>Eukaryota</taxon>
        <taxon>Metazoa</taxon>
        <taxon>Chordata</taxon>
        <taxon>Craniata</taxon>
        <taxon>Vertebrata</taxon>
        <taxon>Euteleostomi</taxon>
        <taxon>Lepidosauria</taxon>
        <taxon>Squamata</taxon>
        <taxon>Bifurcata</taxon>
        <taxon>Unidentata</taxon>
        <taxon>Episquamata</taxon>
        <taxon>Laterata</taxon>
        <taxon>Lacertibaenia</taxon>
        <taxon>Lacertidae</taxon>
        <taxon>Podarcis</taxon>
    </lineage>
</organism>
<dbReference type="Proteomes" id="UP001178461">
    <property type="component" value="Chromosome 11"/>
</dbReference>
<evidence type="ECO:0000313" key="3">
    <source>
        <dbReference type="Proteomes" id="UP001178461"/>
    </source>
</evidence>
<proteinExistence type="predicted"/>
<name>A0AA35PJN9_9SAUR</name>
<evidence type="ECO:0000313" key="2">
    <source>
        <dbReference type="EMBL" id="CAI5787222.1"/>
    </source>
</evidence>
<accession>A0AA35PJN9</accession>
<feature type="compositionally biased region" description="Basic and acidic residues" evidence="1">
    <location>
        <begin position="7"/>
        <end position="18"/>
    </location>
</feature>
<feature type="region of interest" description="Disordered" evidence="1">
    <location>
        <begin position="1"/>
        <end position="53"/>
    </location>
</feature>
<dbReference type="AlphaFoldDB" id="A0AA35PJN9"/>
<evidence type="ECO:0000256" key="1">
    <source>
        <dbReference type="SAM" id="MobiDB-lite"/>
    </source>
</evidence>